<keyword evidence="7 10" id="KW-0378">Hydrolase</keyword>
<evidence type="ECO:0000313" key="10">
    <source>
        <dbReference type="EMBL" id="NMA44537.1"/>
    </source>
</evidence>
<keyword evidence="4 8" id="KW-0031">Aminopeptidase</keyword>
<dbReference type="PANTHER" id="PTHR45777">
    <property type="entry name" value="METHIONINE AMINOPEPTIDASE 2"/>
    <property type="match status" value="1"/>
</dbReference>
<comment type="cofactor">
    <cofactor evidence="3">
        <name>Fe(2+)</name>
        <dbReference type="ChEBI" id="CHEBI:29033"/>
    </cofactor>
</comment>
<keyword evidence="5 8" id="KW-0645">Protease</keyword>
<dbReference type="EC" id="3.4.11.18" evidence="8"/>
<dbReference type="InterPro" id="IPR036005">
    <property type="entry name" value="Creatinase/aminopeptidase-like"/>
</dbReference>
<dbReference type="Gene3D" id="1.10.10.10">
    <property type="entry name" value="Winged helix-like DNA-binding domain superfamily/Winged helix DNA-binding domain"/>
    <property type="match status" value="1"/>
</dbReference>
<dbReference type="GO" id="GO:0046872">
    <property type="term" value="F:metal ion binding"/>
    <property type="evidence" value="ECO:0007669"/>
    <property type="project" value="UniProtKB-KW"/>
</dbReference>
<dbReference type="GO" id="GO:0004239">
    <property type="term" value="F:initiator methionyl aminopeptidase activity"/>
    <property type="evidence" value="ECO:0007669"/>
    <property type="project" value="UniProtKB-EC"/>
</dbReference>
<dbReference type="Proteomes" id="UP000526302">
    <property type="component" value="Unassembled WGS sequence"/>
</dbReference>
<reference evidence="10 11" key="1">
    <citation type="journal article" date="2020" name="Biotechnol. Biofuels">
        <title>New insights from the biogas microbiome by comprehensive genome-resolved metagenomics of nearly 1600 species originating from multiple anaerobic digesters.</title>
        <authorList>
            <person name="Campanaro S."/>
            <person name="Treu L."/>
            <person name="Rodriguez-R L.M."/>
            <person name="Kovalovszki A."/>
            <person name="Ziels R.M."/>
            <person name="Maus I."/>
            <person name="Zhu X."/>
            <person name="Kougias P.G."/>
            <person name="Basile A."/>
            <person name="Luo G."/>
            <person name="Schluter A."/>
            <person name="Konstantinidis K.T."/>
            <person name="Angelidaki I."/>
        </authorList>
    </citation>
    <scope>NUCLEOTIDE SEQUENCE [LARGE SCALE GENOMIC DNA]</scope>
    <source>
        <strain evidence="10">AS22ysBPME_79</strain>
    </source>
</reference>
<comment type="cofactor">
    <cofactor evidence="8">
        <name>Co(2+)</name>
        <dbReference type="ChEBI" id="CHEBI:48828"/>
    </cofactor>
    <cofactor evidence="8">
        <name>Zn(2+)</name>
        <dbReference type="ChEBI" id="CHEBI:29105"/>
    </cofactor>
    <cofactor evidence="8">
        <name>Mn(2+)</name>
        <dbReference type="ChEBI" id="CHEBI:29035"/>
    </cofactor>
    <cofactor evidence="8">
        <name>Fe(2+)</name>
        <dbReference type="ChEBI" id="CHEBI:29033"/>
    </cofactor>
    <text evidence="8">Binds 2 divalent metal cations per subunit. Has a high-affinity and a low affinity metal-binding site. The true nature of the physiological cofactor is under debate. The enzyme is active with cobalt, zinc, manganese or divalent iron ions.</text>
</comment>
<gene>
    <name evidence="10" type="ORF">GX950_01855</name>
</gene>
<dbReference type="InterPro" id="IPR036388">
    <property type="entry name" value="WH-like_DNA-bd_sf"/>
</dbReference>
<evidence type="ECO:0000256" key="8">
    <source>
        <dbReference type="RuleBase" id="RU003653"/>
    </source>
</evidence>
<dbReference type="EMBL" id="JAAZKV010000014">
    <property type="protein sequence ID" value="NMA44537.1"/>
    <property type="molecule type" value="Genomic_DNA"/>
</dbReference>
<evidence type="ECO:0000259" key="9">
    <source>
        <dbReference type="Pfam" id="PF00557"/>
    </source>
</evidence>
<dbReference type="NCBIfam" id="TIGR00501">
    <property type="entry name" value="met_pdase_II"/>
    <property type="match status" value="1"/>
</dbReference>
<dbReference type="AlphaFoldDB" id="A0A7K4BZ84"/>
<dbReference type="Gene3D" id="3.90.230.10">
    <property type="entry name" value="Creatinase/methionine aminopeptidase superfamily"/>
    <property type="match status" value="1"/>
</dbReference>
<dbReference type="InterPro" id="IPR050247">
    <property type="entry name" value="Met_Aminopeptidase_Type2"/>
</dbReference>
<evidence type="ECO:0000256" key="4">
    <source>
        <dbReference type="ARBA" id="ARBA00022438"/>
    </source>
</evidence>
<dbReference type="InterPro" id="IPR002468">
    <property type="entry name" value="Pept_M24A_MAP2"/>
</dbReference>
<dbReference type="SUPFAM" id="SSF46785">
    <property type="entry name" value="Winged helix' DNA-binding domain"/>
    <property type="match status" value="1"/>
</dbReference>
<dbReference type="InterPro" id="IPR018349">
    <property type="entry name" value="Pept_M24A_MAP2_BS"/>
</dbReference>
<dbReference type="GO" id="GO:0005737">
    <property type="term" value="C:cytoplasm"/>
    <property type="evidence" value="ECO:0007669"/>
    <property type="project" value="TreeGrafter"/>
</dbReference>
<comment type="caution">
    <text evidence="10">The sequence shown here is derived from an EMBL/GenBank/DDBJ whole genome shotgun (WGS) entry which is preliminary data.</text>
</comment>
<proteinExistence type="inferred from homology"/>
<keyword evidence="6 8" id="KW-0479">Metal-binding</keyword>
<comment type="similarity">
    <text evidence="8">Belongs to the peptidase M24A family.</text>
</comment>
<evidence type="ECO:0000256" key="3">
    <source>
        <dbReference type="ARBA" id="ARBA00001954"/>
    </source>
</evidence>
<sequence>MDSEIVKDYVQAGKVWRGAINFAQKKCKEGKSLLELANEVEEFVKENEAEDAFPINLSVNEEAAHFTPKYNDTYLLKESDVLKIDIGVHVNGYICDGAITVNLDNKFAKQIEANELALNNAISVSEYNKPIEKIGATIENTLKEKGYNPVYNLGGHGLAQYNIHSTPSVPNHSGGSGELLGEQAIAIEPFASNGKGKVSEAQTVEIFSLKKTFGVRNAYAREILKLCEKYKGLPFAERWLRKESKLNELNFTFGLRELMKAGCLEMHSGLKETKATITQIEKSILILENKTIVLGE</sequence>
<dbReference type="PANTHER" id="PTHR45777:SF2">
    <property type="entry name" value="METHIONINE AMINOPEPTIDASE 2"/>
    <property type="match status" value="1"/>
</dbReference>
<accession>A0A7K4BZ84</accession>
<evidence type="ECO:0000256" key="2">
    <source>
        <dbReference type="ARBA" id="ARBA00001936"/>
    </source>
</evidence>
<name>A0A7K4BZ84_9ARCH</name>
<dbReference type="Pfam" id="PF00557">
    <property type="entry name" value="Peptidase_M24"/>
    <property type="match status" value="1"/>
</dbReference>
<dbReference type="GO" id="GO:0006508">
    <property type="term" value="P:proteolysis"/>
    <property type="evidence" value="ECO:0007669"/>
    <property type="project" value="UniProtKB-KW"/>
</dbReference>
<dbReference type="GO" id="GO:0070006">
    <property type="term" value="F:metalloaminopeptidase activity"/>
    <property type="evidence" value="ECO:0007669"/>
    <property type="project" value="InterPro"/>
</dbReference>
<dbReference type="InterPro" id="IPR036390">
    <property type="entry name" value="WH_DNA-bd_sf"/>
</dbReference>
<dbReference type="PROSITE" id="PS01202">
    <property type="entry name" value="MAP_2"/>
    <property type="match status" value="1"/>
</dbReference>
<evidence type="ECO:0000256" key="7">
    <source>
        <dbReference type="ARBA" id="ARBA00022801"/>
    </source>
</evidence>
<evidence type="ECO:0000313" key="11">
    <source>
        <dbReference type="Proteomes" id="UP000526302"/>
    </source>
</evidence>
<comment type="function">
    <text evidence="8">Removes the N-terminal methionine from nascent proteins. The N-terminal methionine is often cleaved when the second residue in the primary sequence is small and uncharged (Met-Ala-, Cys, Gly, Pro, Ser, Thr, or Val).</text>
</comment>
<dbReference type="SUPFAM" id="SSF55920">
    <property type="entry name" value="Creatinase/aminopeptidase"/>
    <property type="match status" value="1"/>
</dbReference>
<protein>
    <recommendedName>
        <fullName evidence="8">Methionine aminopeptidase</fullName>
        <ecNumber evidence="8">3.4.11.18</ecNumber>
    </recommendedName>
</protein>
<organism evidence="10 11">
    <name type="scientific">Candidatus Iainarchaeum sp</name>
    <dbReference type="NCBI Taxonomy" id="3101447"/>
    <lineage>
        <taxon>Archaea</taxon>
        <taxon>Candidatus Iainarchaeota</taxon>
        <taxon>Candidatus Iainarchaeia</taxon>
        <taxon>Candidatus Iainarchaeales</taxon>
        <taxon>Candidatus Iainarchaeaceae</taxon>
        <taxon>Candidatus Iainarchaeum</taxon>
    </lineage>
</organism>
<dbReference type="InterPro" id="IPR000994">
    <property type="entry name" value="Pept_M24"/>
</dbReference>
<evidence type="ECO:0000256" key="5">
    <source>
        <dbReference type="ARBA" id="ARBA00022670"/>
    </source>
</evidence>
<feature type="domain" description="Peptidase M24" evidence="9">
    <location>
        <begin position="11"/>
        <end position="199"/>
    </location>
</feature>
<comment type="cofactor">
    <cofactor evidence="2">
        <name>Mn(2+)</name>
        <dbReference type="ChEBI" id="CHEBI:29035"/>
    </cofactor>
</comment>
<dbReference type="InterPro" id="IPR001714">
    <property type="entry name" value="Pept_M24_MAP"/>
</dbReference>
<dbReference type="PRINTS" id="PR00599">
    <property type="entry name" value="MAPEPTIDASE"/>
</dbReference>
<comment type="catalytic activity">
    <reaction evidence="1 8">
        <text>Release of N-terminal amino acids, preferentially methionine, from peptides and arylamides.</text>
        <dbReference type="EC" id="3.4.11.18"/>
    </reaction>
</comment>
<evidence type="ECO:0000256" key="6">
    <source>
        <dbReference type="ARBA" id="ARBA00022723"/>
    </source>
</evidence>
<evidence type="ECO:0000256" key="1">
    <source>
        <dbReference type="ARBA" id="ARBA00000294"/>
    </source>
</evidence>